<gene>
    <name evidence="2" type="ORF">E2C01_069711</name>
</gene>
<evidence type="ECO:0000256" key="1">
    <source>
        <dbReference type="SAM" id="MobiDB-lite"/>
    </source>
</evidence>
<evidence type="ECO:0000313" key="2">
    <source>
        <dbReference type="EMBL" id="MPC75325.1"/>
    </source>
</evidence>
<proteinExistence type="predicted"/>
<sequence length="74" mass="8341">MQEGSQDWVGWVTENENGRDGRSEPAIGVQRRGIGMRCSSDIKQRGKRSQEGVSCLEIEKTRCYTHKTGDKETP</sequence>
<reference evidence="2 3" key="1">
    <citation type="submission" date="2019-05" db="EMBL/GenBank/DDBJ databases">
        <title>Another draft genome of Portunus trituberculatus and its Hox gene families provides insights of decapod evolution.</title>
        <authorList>
            <person name="Jeong J.-H."/>
            <person name="Song I."/>
            <person name="Kim S."/>
            <person name="Choi T."/>
            <person name="Kim D."/>
            <person name="Ryu S."/>
            <person name="Kim W."/>
        </authorList>
    </citation>
    <scope>NUCLEOTIDE SEQUENCE [LARGE SCALE GENOMIC DNA]</scope>
    <source>
        <tissue evidence="2">Muscle</tissue>
    </source>
</reference>
<dbReference type="AlphaFoldDB" id="A0A5B7HZM8"/>
<comment type="caution">
    <text evidence="2">The sequence shown here is derived from an EMBL/GenBank/DDBJ whole genome shotgun (WGS) entry which is preliminary data.</text>
</comment>
<protein>
    <submittedName>
        <fullName evidence="2">Uncharacterized protein</fullName>
    </submittedName>
</protein>
<dbReference type="EMBL" id="VSRR010040849">
    <property type="protein sequence ID" value="MPC75325.1"/>
    <property type="molecule type" value="Genomic_DNA"/>
</dbReference>
<name>A0A5B7HZM8_PORTR</name>
<feature type="region of interest" description="Disordered" evidence="1">
    <location>
        <begin position="1"/>
        <end position="25"/>
    </location>
</feature>
<dbReference type="Proteomes" id="UP000324222">
    <property type="component" value="Unassembled WGS sequence"/>
</dbReference>
<keyword evidence="3" id="KW-1185">Reference proteome</keyword>
<accession>A0A5B7HZM8</accession>
<evidence type="ECO:0000313" key="3">
    <source>
        <dbReference type="Proteomes" id="UP000324222"/>
    </source>
</evidence>
<organism evidence="2 3">
    <name type="scientific">Portunus trituberculatus</name>
    <name type="common">Swimming crab</name>
    <name type="synonym">Neptunus trituberculatus</name>
    <dbReference type="NCBI Taxonomy" id="210409"/>
    <lineage>
        <taxon>Eukaryota</taxon>
        <taxon>Metazoa</taxon>
        <taxon>Ecdysozoa</taxon>
        <taxon>Arthropoda</taxon>
        <taxon>Crustacea</taxon>
        <taxon>Multicrustacea</taxon>
        <taxon>Malacostraca</taxon>
        <taxon>Eumalacostraca</taxon>
        <taxon>Eucarida</taxon>
        <taxon>Decapoda</taxon>
        <taxon>Pleocyemata</taxon>
        <taxon>Brachyura</taxon>
        <taxon>Eubrachyura</taxon>
        <taxon>Portunoidea</taxon>
        <taxon>Portunidae</taxon>
        <taxon>Portuninae</taxon>
        <taxon>Portunus</taxon>
    </lineage>
</organism>